<comment type="caution">
    <text evidence="2">The sequence shown here is derived from an EMBL/GenBank/DDBJ whole genome shotgun (WGS) entry which is preliminary data.</text>
</comment>
<dbReference type="InterPro" id="IPR027383">
    <property type="entry name" value="Znf_put"/>
</dbReference>
<accession>A0A0S7WRS4</accession>
<proteinExistence type="predicted"/>
<dbReference type="EMBL" id="LIZS01000040">
    <property type="protein sequence ID" value="KPJ52826.1"/>
    <property type="molecule type" value="Genomic_DNA"/>
</dbReference>
<name>A0A0S7WRS4_UNCT6</name>
<dbReference type="STRING" id="1703770.AMJ39_06770"/>
<dbReference type="AlphaFoldDB" id="A0A0S7WRS4"/>
<sequence>MSDSVHVSFERLIDYLEGKLSEPDRRAVEEHLATGCPACDAELAWIGRLIALMRTDELVDPPKEVIERACALYSKMRQQSGASAHRELEAVLVYDSHSSLQPAGVRTMGGEVRQLLYRAEDVDIDLQMRELERPGSIDILGQVLPLAGEAGDLAFQSVRLMRGDEEVGSTFTNAIGEFAFEEVEEATYGIGLRLKMGHVNIRDVSL</sequence>
<evidence type="ECO:0000259" key="1">
    <source>
        <dbReference type="Pfam" id="PF13490"/>
    </source>
</evidence>
<organism evidence="2 3">
    <name type="scientific">candidate division TA06 bacterium DG_24</name>
    <dbReference type="NCBI Taxonomy" id="1703770"/>
    <lineage>
        <taxon>Bacteria</taxon>
        <taxon>Bacteria division TA06</taxon>
    </lineage>
</organism>
<reference evidence="2 3" key="1">
    <citation type="journal article" date="2015" name="Microbiome">
        <title>Genomic resolution of linkages in carbon, nitrogen, and sulfur cycling among widespread estuary sediment bacteria.</title>
        <authorList>
            <person name="Baker B.J."/>
            <person name="Lazar C.S."/>
            <person name="Teske A.P."/>
            <person name="Dick G.J."/>
        </authorList>
    </citation>
    <scope>NUCLEOTIDE SEQUENCE [LARGE SCALE GENOMIC DNA]</scope>
    <source>
        <strain evidence="2">DG_24</strain>
    </source>
</reference>
<dbReference type="Proteomes" id="UP000052008">
    <property type="component" value="Unassembled WGS sequence"/>
</dbReference>
<gene>
    <name evidence="2" type="ORF">AMJ39_06770</name>
</gene>
<dbReference type="Pfam" id="PF13490">
    <property type="entry name" value="zf-HC2"/>
    <property type="match status" value="1"/>
</dbReference>
<protein>
    <recommendedName>
        <fullName evidence="1">Putative zinc-finger domain-containing protein</fullName>
    </recommendedName>
</protein>
<evidence type="ECO:0000313" key="3">
    <source>
        <dbReference type="Proteomes" id="UP000052008"/>
    </source>
</evidence>
<dbReference type="Gene3D" id="1.10.10.1320">
    <property type="entry name" value="Anti-sigma factor, zinc-finger domain"/>
    <property type="match status" value="1"/>
</dbReference>
<evidence type="ECO:0000313" key="2">
    <source>
        <dbReference type="EMBL" id="KPJ52826.1"/>
    </source>
</evidence>
<dbReference type="InterPro" id="IPR041916">
    <property type="entry name" value="Anti_sigma_zinc_sf"/>
</dbReference>
<feature type="domain" description="Putative zinc-finger" evidence="1">
    <location>
        <begin position="10"/>
        <end position="39"/>
    </location>
</feature>